<comment type="caution">
    <text evidence="2">The sequence shown here is derived from an EMBL/GenBank/DDBJ whole genome shotgun (WGS) entry which is preliminary data.</text>
</comment>
<name>A0ABT0FND0_9ACTN</name>
<feature type="signal peptide" evidence="1">
    <location>
        <begin position="1"/>
        <end position="27"/>
    </location>
</feature>
<keyword evidence="3" id="KW-1185">Reference proteome</keyword>
<dbReference type="Proteomes" id="UP001317259">
    <property type="component" value="Unassembled WGS sequence"/>
</dbReference>
<protein>
    <recommendedName>
        <fullName evidence="4">Secreted protein</fullName>
    </recommendedName>
</protein>
<keyword evidence="1" id="KW-0732">Signal</keyword>
<proteinExistence type="predicted"/>
<sequence>MRIIRIVLLAALVPALGASVAPVPAQAATARSVLVEYRRQGGFAGFDDRVVAYGNGCVRLSRRTGPVVNACLTGKEERGLRAALKALRLGRSERPPQGADFLRYTLAYKGHRATRYTLPKTWRPVVARLDAIMTKYWAPD</sequence>
<feature type="chain" id="PRO_5045921701" description="Secreted protein" evidence="1">
    <location>
        <begin position="28"/>
        <end position="140"/>
    </location>
</feature>
<evidence type="ECO:0000313" key="3">
    <source>
        <dbReference type="Proteomes" id="UP001317259"/>
    </source>
</evidence>
<reference evidence="2 3" key="1">
    <citation type="submission" date="2022-04" db="EMBL/GenBank/DDBJ databases">
        <title>Genome draft of Actinomadura sp. ATCC 31491.</title>
        <authorList>
            <person name="Shi X."/>
            <person name="Du Y."/>
        </authorList>
    </citation>
    <scope>NUCLEOTIDE SEQUENCE [LARGE SCALE GENOMIC DNA]</scope>
    <source>
        <strain evidence="2 3">ATCC 31491</strain>
    </source>
</reference>
<dbReference type="EMBL" id="JAKRKC020000001">
    <property type="protein sequence ID" value="MCK2213852.1"/>
    <property type="molecule type" value="Genomic_DNA"/>
</dbReference>
<evidence type="ECO:0000256" key="1">
    <source>
        <dbReference type="SAM" id="SignalP"/>
    </source>
</evidence>
<evidence type="ECO:0000313" key="2">
    <source>
        <dbReference type="EMBL" id="MCK2213852.1"/>
    </source>
</evidence>
<gene>
    <name evidence="2" type="ORF">MF672_008620</name>
</gene>
<accession>A0ABT0FND0</accession>
<evidence type="ECO:0008006" key="4">
    <source>
        <dbReference type="Google" id="ProtNLM"/>
    </source>
</evidence>
<organism evidence="2 3">
    <name type="scientific">Actinomadura luzonensis</name>
    <dbReference type="NCBI Taxonomy" id="2805427"/>
    <lineage>
        <taxon>Bacteria</taxon>
        <taxon>Bacillati</taxon>
        <taxon>Actinomycetota</taxon>
        <taxon>Actinomycetes</taxon>
        <taxon>Streptosporangiales</taxon>
        <taxon>Thermomonosporaceae</taxon>
        <taxon>Actinomadura</taxon>
    </lineage>
</organism>
<dbReference type="RefSeq" id="WP_242372483.1">
    <property type="nucleotide sequence ID" value="NZ_JAKRKC020000001.1"/>
</dbReference>